<feature type="compositionally biased region" description="Low complexity" evidence="1">
    <location>
        <begin position="11"/>
        <end position="24"/>
    </location>
</feature>
<feature type="region of interest" description="Disordered" evidence="1">
    <location>
        <begin position="535"/>
        <end position="558"/>
    </location>
</feature>
<feature type="transmembrane region" description="Helical" evidence="2">
    <location>
        <begin position="166"/>
        <end position="185"/>
    </location>
</feature>
<feature type="transmembrane region" description="Helical" evidence="2">
    <location>
        <begin position="412"/>
        <end position="438"/>
    </location>
</feature>
<comment type="caution">
    <text evidence="3">The sequence shown here is derived from an EMBL/GenBank/DDBJ whole genome shotgun (WGS) entry which is preliminary data.</text>
</comment>
<proteinExistence type="predicted"/>
<organism evidence="3 4">
    <name type="scientific">Cryobacterium arcticum</name>
    <dbReference type="NCBI Taxonomy" id="670052"/>
    <lineage>
        <taxon>Bacteria</taxon>
        <taxon>Bacillati</taxon>
        <taxon>Actinomycetota</taxon>
        <taxon>Actinomycetes</taxon>
        <taxon>Micrococcales</taxon>
        <taxon>Microbacteriaceae</taxon>
        <taxon>Cryobacterium</taxon>
    </lineage>
</organism>
<accession>A0A317ZU05</accession>
<dbReference type="RefSeq" id="WP_110126118.1">
    <property type="nucleotide sequence ID" value="NZ_QHLY01000007.1"/>
</dbReference>
<dbReference type="EMBL" id="QHLY01000007">
    <property type="protein sequence ID" value="PXA70737.1"/>
    <property type="molecule type" value="Genomic_DNA"/>
</dbReference>
<name>A0A317ZU05_9MICO</name>
<dbReference type="AlphaFoldDB" id="A0A317ZU05"/>
<keyword evidence="2" id="KW-0472">Membrane</keyword>
<feature type="transmembrane region" description="Helical" evidence="2">
    <location>
        <begin position="473"/>
        <end position="500"/>
    </location>
</feature>
<keyword evidence="2" id="KW-1133">Transmembrane helix</keyword>
<feature type="transmembrane region" description="Helical" evidence="2">
    <location>
        <begin position="570"/>
        <end position="592"/>
    </location>
</feature>
<feature type="transmembrane region" description="Helical" evidence="2">
    <location>
        <begin position="301"/>
        <end position="322"/>
    </location>
</feature>
<evidence type="ECO:0000313" key="3">
    <source>
        <dbReference type="EMBL" id="PXA70737.1"/>
    </source>
</evidence>
<feature type="transmembrane region" description="Helical" evidence="2">
    <location>
        <begin position="379"/>
        <end position="400"/>
    </location>
</feature>
<feature type="compositionally biased region" description="Low complexity" evidence="1">
    <location>
        <begin position="39"/>
        <end position="56"/>
    </location>
</feature>
<feature type="region of interest" description="Disordered" evidence="1">
    <location>
        <begin position="1"/>
        <end position="56"/>
    </location>
</feature>
<keyword evidence="2" id="KW-0812">Transmembrane</keyword>
<feature type="transmembrane region" description="Helical" evidence="2">
    <location>
        <begin position="96"/>
        <end position="122"/>
    </location>
</feature>
<feature type="transmembrane region" description="Helical" evidence="2">
    <location>
        <begin position="248"/>
        <end position="267"/>
    </location>
</feature>
<sequence>MDGTGDSGDNSESVTESTETTESTDQADGVVTAAQPEGTAEPTTQEDAAAAEPAASPAAAQLPYGAPGAAVSAQPAGPTVVTRATALVRGIAVERFLAAAVGAVVVYAAAWLLALVFTLLAFVAAVDADLDWGLAFAAPAQIVGLAVAGTLTVGATVMGISAAVSVLWLPLLVTAFLLVAAALVARRDERIAPSATRGIRWLLSALTGVVLALLVIVIAAVTPLAYAVGDATDTGFGLFSGSGSASSASFTAFVGAVVIGTLASYLARARVARRVAGIAPPAVPRAASTVVAAVRSTLPVLGLHFGVLAGLLTVALLISAVVNSGFDTLLTAFFWLPTLVVDSLGLVNLAPVTLNGSLGTLAGLTGSATSFWMPSMIPAWATVLVLIVNLALIVVTGIVLSLRRAQLRLSPAVSWLTTILSFALAGVAVSLLGGIAAWTSVDTSGVGESLDGLLGGVGSLVEGAAAASGTLGLAAWTFIVFAALGAIVEVISVWVAPALVQLVPAAGLARAARLTALVGVPFAVPGTIVSGDTVPATDEPAGASAEGVSTPEAVGPLAPMSPEKKRRVRIVLVAVGGAAVLVLGVSVAITIVNQVAFSPRHQVEIYLDAMVAGDASTALEIGNADVSKAERTLLTDAMLTATDGGITGYTITDVSAGSNSALVTADVEQAGETEEMTYTLLKSGTTALVFDQWVLDPVHLASLNVFFDSGISELDVNGVTVELTGSDQESGTLHLPAFPGEYVVGSAGDDAWVAAEPQTVVLGVSTRVSEDAAQLSLEPTDKFVESVDDQVSDFLAECAAEKSLTADDCPIYAYDYGTITDVVWTIDEPAVTELDTSYAGEWYVTTEDRGSATVTYTNTDYRGAAQQETKTVAFSINGTVALVDGKPVFTNGY</sequence>
<feature type="transmembrane region" description="Helical" evidence="2">
    <location>
        <begin position="134"/>
        <end position="160"/>
    </location>
</feature>
<dbReference type="OrthoDB" id="5181884at2"/>
<evidence type="ECO:0000313" key="4">
    <source>
        <dbReference type="Proteomes" id="UP000246722"/>
    </source>
</evidence>
<reference evidence="3 4" key="1">
    <citation type="submission" date="2018-05" db="EMBL/GenBank/DDBJ databases">
        <title>Genetic diversity of glacier-inhabiting Cryobacterium bacteria in China and description of Cryobacterium mengkeensis sp. nov. and Arthrobacter glacialis sp. nov.</title>
        <authorList>
            <person name="Liu Q."/>
            <person name="Xin Y.-H."/>
        </authorList>
    </citation>
    <scope>NUCLEOTIDE SEQUENCE [LARGE SCALE GENOMIC DNA]</scope>
    <source>
        <strain evidence="3 4">SK-1</strain>
    </source>
</reference>
<gene>
    <name evidence="3" type="ORF">CTB96_06600</name>
</gene>
<protein>
    <submittedName>
        <fullName evidence="3">Uncharacterized protein</fullName>
    </submittedName>
</protein>
<evidence type="ECO:0000256" key="1">
    <source>
        <dbReference type="SAM" id="MobiDB-lite"/>
    </source>
</evidence>
<dbReference type="Proteomes" id="UP000246722">
    <property type="component" value="Unassembled WGS sequence"/>
</dbReference>
<feature type="transmembrane region" description="Helical" evidence="2">
    <location>
        <begin position="205"/>
        <end position="228"/>
    </location>
</feature>
<keyword evidence="4" id="KW-1185">Reference proteome</keyword>
<evidence type="ECO:0000256" key="2">
    <source>
        <dbReference type="SAM" id="Phobius"/>
    </source>
</evidence>